<evidence type="ECO:0000259" key="9">
    <source>
        <dbReference type="Pfam" id="PF07731"/>
    </source>
</evidence>
<dbReference type="PROSITE" id="PS00079">
    <property type="entry name" value="MULTICOPPER_OXIDASE1"/>
    <property type="match status" value="1"/>
</dbReference>
<dbReference type="PROSITE" id="PS00080">
    <property type="entry name" value="MULTICOPPER_OXIDASE2"/>
    <property type="match status" value="1"/>
</dbReference>
<comment type="similarity">
    <text evidence="1">Belongs to the multicopper oxidase family.</text>
</comment>
<evidence type="ECO:0000259" key="8">
    <source>
        <dbReference type="Pfam" id="PF00394"/>
    </source>
</evidence>
<keyword evidence="6" id="KW-0325">Glycoprotein</keyword>
<evidence type="ECO:0000256" key="3">
    <source>
        <dbReference type="ARBA" id="ARBA00022729"/>
    </source>
</evidence>
<dbReference type="GO" id="GO:0016491">
    <property type="term" value="F:oxidoreductase activity"/>
    <property type="evidence" value="ECO:0007669"/>
    <property type="project" value="UniProtKB-KW"/>
</dbReference>
<keyword evidence="7" id="KW-1133">Transmembrane helix</keyword>
<dbReference type="EMBL" id="JAADYS010000436">
    <property type="protein sequence ID" value="KAF4469744.1"/>
    <property type="molecule type" value="Genomic_DNA"/>
</dbReference>
<organism evidence="10 11">
    <name type="scientific">Fusarium albosuccineum</name>
    <dbReference type="NCBI Taxonomy" id="1237068"/>
    <lineage>
        <taxon>Eukaryota</taxon>
        <taxon>Fungi</taxon>
        <taxon>Dikarya</taxon>
        <taxon>Ascomycota</taxon>
        <taxon>Pezizomycotina</taxon>
        <taxon>Sordariomycetes</taxon>
        <taxon>Hypocreomycetidae</taxon>
        <taxon>Hypocreales</taxon>
        <taxon>Nectriaceae</taxon>
        <taxon>Fusarium</taxon>
        <taxon>Fusarium decemcellulare species complex</taxon>
    </lineage>
</organism>
<keyword evidence="4" id="KW-0677">Repeat</keyword>
<evidence type="ECO:0008006" key="12">
    <source>
        <dbReference type="Google" id="ProtNLM"/>
    </source>
</evidence>
<keyword evidence="5" id="KW-0560">Oxidoreductase</keyword>
<dbReference type="Proteomes" id="UP000554235">
    <property type="component" value="Unassembled WGS sequence"/>
</dbReference>
<feature type="domain" description="Plastocyanin-like" evidence="9">
    <location>
        <begin position="198"/>
        <end position="311"/>
    </location>
</feature>
<evidence type="ECO:0000256" key="4">
    <source>
        <dbReference type="ARBA" id="ARBA00022737"/>
    </source>
</evidence>
<dbReference type="InterPro" id="IPR045087">
    <property type="entry name" value="Cu-oxidase_fam"/>
</dbReference>
<dbReference type="InterPro" id="IPR011706">
    <property type="entry name" value="Cu-oxidase_C"/>
</dbReference>
<dbReference type="Gene3D" id="2.60.40.420">
    <property type="entry name" value="Cupredoxins - blue copper proteins"/>
    <property type="match status" value="2"/>
</dbReference>
<sequence>MSSLGPRGCMPPMMFKEGYNVSSLPPETCKNTTSSLLIVLADESRGWLALNLVNSGAVSALRVSLDGHSMLVYDADGLFVELQEVKVLHIELGQLYSVMVRLDQEPGNYYLRSSKDVMQDPSMTWTYINGSAKSDASVVKPEKLTPFEDDASPPGGAAYRTLNFSINQTDVTTWVVNKAPFAEPSVPIVYGDASAGWQSNTTIHLPINSTIDIIMNISNKSMDVMGHPMHLHGHKFWVLGSGNGSFPYSSATDAPKALINLRDPPYRDTTGLPSEGWAVIRYVTDNPGAWMFHCHLQWHAVVGMAVVLVEGGDQLPALVGQYNDTTTKRSQAVTFVFVGDNYYRATLLAAIIVGFFAVWY</sequence>
<dbReference type="AlphaFoldDB" id="A0A8H4LKX1"/>
<dbReference type="Pfam" id="PF00394">
    <property type="entry name" value="Cu-oxidase"/>
    <property type="match status" value="1"/>
</dbReference>
<protein>
    <recommendedName>
        <fullName evidence="12">Laccase</fullName>
    </recommendedName>
</protein>
<dbReference type="SUPFAM" id="SSF49503">
    <property type="entry name" value="Cupredoxins"/>
    <property type="match status" value="2"/>
</dbReference>
<keyword evidence="2" id="KW-0479">Metal-binding</keyword>
<dbReference type="InterPro" id="IPR008972">
    <property type="entry name" value="Cupredoxin"/>
</dbReference>
<comment type="caution">
    <text evidence="10">The sequence shown here is derived from an EMBL/GenBank/DDBJ whole genome shotgun (WGS) entry which is preliminary data.</text>
</comment>
<keyword evidence="11" id="KW-1185">Reference proteome</keyword>
<keyword evidence="3" id="KW-0732">Signal</keyword>
<dbReference type="InterPro" id="IPR001117">
    <property type="entry name" value="Cu-oxidase_2nd"/>
</dbReference>
<keyword evidence="7" id="KW-0472">Membrane</keyword>
<dbReference type="InterPro" id="IPR002355">
    <property type="entry name" value="Cu_oxidase_Cu_BS"/>
</dbReference>
<dbReference type="GO" id="GO:0005507">
    <property type="term" value="F:copper ion binding"/>
    <property type="evidence" value="ECO:0007669"/>
    <property type="project" value="InterPro"/>
</dbReference>
<proteinExistence type="inferred from homology"/>
<evidence type="ECO:0000313" key="11">
    <source>
        <dbReference type="Proteomes" id="UP000554235"/>
    </source>
</evidence>
<feature type="domain" description="Plastocyanin-like" evidence="8">
    <location>
        <begin position="48"/>
        <end position="117"/>
    </location>
</feature>
<feature type="transmembrane region" description="Helical" evidence="7">
    <location>
        <begin position="342"/>
        <end position="359"/>
    </location>
</feature>
<evidence type="ECO:0000256" key="2">
    <source>
        <dbReference type="ARBA" id="ARBA00022723"/>
    </source>
</evidence>
<dbReference type="Pfam" id="PF07731">
    <property type="entry name" value="Cu-oxidase_2"/>
    <property type="match status" value="1"/>
</dbReference>
<evidence type="ECO:0000256" key="7">
    <source>
        <dbReference type="SAM" id="Phobius"/>
    </source>
</evidence>
<gene>
    <name evidence="10" type="ORF">FALBO_3355</name>
</gene>
<dbReference type="PANTHER" id="PTHR11709">
    <property type="entry name" value="MULTI-COPPER OXIDASE"/>
    <property type="match status" value="1"/>
</dbReference>
<evidence type="ECO:0000256" key="1">
    <source>
        <dbReference type="ARBA" id="ARBA00010609"/>
    </source>
</evidence>
<reference evidence="10 11" key="1">
    <citation type="submission" date="2020-01" db="EMBL/GenBank/DDBJ databases">
        <title>Identification and distribution of gene clusters putatively required for synthesis of sphingolipid metabolism inhibitors in phylogenetically diverse species of the filamentous fungus Fusarium.</title>
        <authorList>
            <person name="Kim H.-S."/>
            <person name="Busman M."/>
            <person name="Brown D.W."/>
            <person name="Divon H."/>
            <person name="Uhlig S."/>
            <person name="Proctor R.H."/>
        </authorList>
    </citation>
    <scope>NUCLEOTIDE SEQUENCE [LARGE SCALE GENOMIC DNA]</scope>
    <source>
        <strain evidence="10 11">NRRL 20459</strain>
    </source>
</reference>
<dbReference type="InterPro" id="IPR033138">
    <property type="entry name" value="Cu_oxidase_CS"/>
</dbReference>
<accession>A0A8H4LKX1</accession>
<evidence type="ECO:0000256" key="5">
    <source>
        <dbReference type="ARBA" id="ARBA00023002"/>
    </source>
</evidence>
<dbReference type="PANTHER" id="PTHR11709:SF488">
    <property type="entry name" value="LACCASE-RELATED"/>
    <property type="match status" value="1"/>
</dbReference>
<dbReference type="CDD" id="cd04207">
    <property type="entry name" value="CuRO_3_LCC_like"/>
    <property type="match status" value="1"/>
</dbReference>
<dbReference type="OrthoDB" id="2121828at2759"/>
<name>A0A8H4LKX1_9HYPO</name>
<evidence type="ECO:0000313" key="10">
    <source>
        <dbReference type="EMBL" id="KAF4469744.1"/>
    </source>
</evidence>
<keyword evidence="7" id="KW-0812">Transmembrane</keyword>
<evidence type="ECO:0000256" key="6">
    <source>
        <dbReference type="ARBA" id="ARBA00023180"/>
    </source>
</evidence>